<dbReference type="HAMAP" id="MF_00451">
    <property type="entry name" value="NDP_kinase"/>
    <property type="match status" value="1"/>
</dbReference>
<feature type="binding site" evidence="7 8">
    <location>
        <position position="112"/>
    </location>
    <ligand>
        <name>ATP</name>
        <dbReference type="ChEBI" id="CHEBI:30616"/>
    </ligand>
</feature>
<protein>
    <recommendedName>
        <fullName evidence="7">Nucleoside diphosphate kinase</fullName>
        <shortName evidence="7">NDK</shortName>
        <shortName evidence="7">NDP kinase</shortName>
        <ecNumber evidence="7">2.7.4.6</ecNumber>
    </recommendedName>
    <alternativeName>
        <fullName evidence="7">Nucleoside-2-P kinase</fullName>
    </alternativeName>
</protein>
<evidence type="ECO:0000256" key="1">
    <source>
        <dbReference type="ARBA" id="ARBA00001946"/>
    </source>
</evidence>
<dbReference type="PROSITE" id="PS51374">
    <property type="entry name" value="NDPK_LIKE"/>
    <property type="match status" value="1"/>
</dbReference>
<dbReference type="InterPro" id="IPR036850">
    <property type="entry name" value="NDK-like_dom_sf"/>
</dbReference>
<dbReference type="PANTHER" id="PTHR11349">
    <property type="entry name" value="NUCLEOSIDE DIPHOSPHATE KINASE"/>
    <property type="match status" value="1"/>
</dbReference>
<comment type="subcellular location">
    <subcellularLocation>
        <location evidence="7">Cytoplasm</location>
    </subcellularLocation>
</comment>
<feature type="binding site" evidence="7 8">
    <location>
        <position position="102"/>
    </location>
    <ligand>
        <name>ATP</name>
        <dbReference type="ChEBI" id="CHEBI:30616"/>
    </ligand>
</feature>
<feature type="active site" description="Pros-phosphohistidine intermediate" evidence="7 8">
    <location>
        <position position="115"/>
    </location>
</feature>
<accession>A0A1F5GAC2</accession>
<feature type="binding site" evidence="7 8">
    <location>
        <position position="85"/>
    </location>
    <ligand>
        <name>ATP</name>
        <dbReference type="ChEBI" id="CHEBI:30616"/>
    </ligand>
</feature>
<keyword evidence="7" id="KW-0963">Cytoplasm</keyword>
<comment type="cofactor">
    <cofactor evidence="1 7">
        <name>Mg(2+)</name>
        <dbReference type="ChEBI" id="CHEBI:18420"/>
    </cofactor>
</comment>
<evidence type="ECO:0000256" key="8">
    <source>
        <dbReference type="PROSITE-ProRule" id="PRU00706"/>
    </source>
</evidence>
<organism evidence="11 12">
    <name type="scientific">Candidatus Curtissbacteria bacterium RIFCSPHIGHO2_01_FULL_40_12</name>
    <dbReference type="NCBI Taxonomy" id="1797710"/>
    <lineage>
        <taxon>Bacteria</taxon>
        <taxon>Candidatus Curtissiibacteriota</taxon>
    </lineage>
</organism>
<dbReference type="GO" id="GO:0006241">
    <property type="term" value="P:CTP biosynthetic process"/>
    <property type="evidence" value="ECO:0007669"/>
    <property type="project" value="UniProtKB-UniRule"/>
</dbReference>
<feature type="binding site" evidence="7 8">
    <location>
        <position position="57"/>
    </location>
    <ligand>
        <name>ATP</name>
        <dbReference type="ChEBI" id="CHEBI:30616"/>
    </ligand>
</feature>
<dbReference type="FunFam" id="3.30.70.141:FF:000002">
    <property type="entry name" value="Nucleoside diphosphate kinase"/>
    <property type="match status" value="1"/>
</dbReference>
<dbReference type="GO" id="GO:0046872">
    <property type="term" value="F:metal ion binding"/>
    <property type="evidence" value="ECO:0007669"/>
    <property type="project" value="UniProtKB-KW"/>
</dbReference>
<evidence type="ECO:0000256" key="3">
    <source>
        <dbReference type="ARBA" id="ARBA00022679"/>
    </source>
</evidence>
<comment type="similarity">
    <text evidence="2 7 8 9">Belongs to the NDK family.</text>
</comment>
<evidence type="ECO:0000313" key="11">
    <source>
        <dbReference type="EMBL" id="OGD88821.1"/>
    </source>
</evidence>
<dbReference type="Proteomes" id="UP000178577">
    <property type="component" value="Unassembled WGS sequence"/>
</dbReference>
<keyword evidence="7" id="KW-0479">Metal-binding</keyword>
<keyword evidence="7" id="KW-0067">ATP-binding</keyword>
<reference evidence="11 12" key="1">
    <citation type="journal article" date="2016" name="Nat. Commun.">
        <title>Thousands of microbial genomes shed light on interconnected biogeochemical processes in an aquifer system.</title>
        <authorList>
            <person name="Anantharaman K."/>
            <person name="Brown C.T."/>
            <person name="Hug L.A."/>
            <person name="Sharon I."/>
            <person name="Castelle C.J."/>
            <person name="Probst A.J."/>
            <person name="Thomas B.C."/>
            <person name="Singh A."/>
            <person name="Wilkins M.J."/>
            <person name="Karaoz U."/>
            <person name="Brodie E.L."/>
            <person name="Williams K.H."/>
            <person name="Hubbard S.S."/>
            <person name="Banfield J.F."/>
        </authorList>
    </citation>
    <scope>NUCLEOTIDE SEQUENCE [LARGE SCALE GENOMIC DNA]</scope>
</reference>
<dbReference type="GO" id="GO:0004550">
    <property type="term" value="F:nucleoside diphosphate kinase activity"/>
    <property type="evidence" value="ECO:0007669"/>
    <property type="project" value="UniProtKB-UniRule"/>
</dbReference>
<evidence type="ECO:0000256" key="6">
    <source>
        <dbReference type="ARBA" id="ARBA00047945"/>
    </source>
</evidence>
<keyword evidence="7" id="KW-0597">Phosphoprotein</keyword>
<comment type="catalytic activity">
    <reaction evidence="7">
        <text>a 2'-deoxyribonucleoside 5'-diphosphate + ATP = a 2'-deoxyribonucleoside 5'-triphosphate + ADP</text>
        <dbReference type="Rhea" id="RHEA:44640"/>
        <dbReference type="ChEBI" id="CHEBI:30616"/>
        <dbReference type="ChEBI" id="CHEBI:61560"/>
        <dbReference type="ChEBI" id="CHEBI:73316"/>
        <dbReference type="ChEBI" id="CHEBI:456216"/>
        <dbReference type="EC" id="2.7.4.6"/>
    </reaction>
</comment>
<comment type="catalytic activity">
    <reaction evidence="6">
        <text>dZDP + ATP = dZTP + ADP</text>
        <dbReference type="Rhea" id="RHEA:67644"/>
        <dbReference type="ChEBI" id="CHEBI:30616"/>
        <dbReference type="ChEBI" id="CHEBI:172929"/>
        <dbReference type="ChEBI" id="CHEBI:172931"/>
        <dbReference type="ChEBI" id="CHEBI:456216"/>
    </reaction>
</comment>
<dbReference type="EC" id="2.7.4.6" evidence="7"/>
<dbReference type="InterPro" id="IPR034907">
    <property type="entry name" value="NDK-like_dom"/>
</dbReference>
<sequence length="153" mass="17456">MQRTVVLLKPDALQRGLVGEIIHRFERKGLKLVGLKMLKVSETLLEEHYAHHKDKPFFKSLKKFMSSSPIVCMLWEGLDAVKVARRIAGATSGREAELGSIRGDFSMSTSANIIHVSDSIDAAKEEEDRFFDRDEIFDWERVVAPYLYGEDEK</sequence>
<dbReference type="PRINTS" id="PR01243">
    <property type="entry name" value="NUCDPKINASE"/>
</dbReference>
<dbReference type="SMART" id="SM00562">
    <property type="entry name" value="NDK"/>
    <property type="match status" value="1"/>
</dbReference>
<keyword evidence="7" id="KW-0546">Nucleotide metabolism</keyword>
<dbReference type="AlphaFoldDB" id="A0A1F5GAC2"/>
<evidence type="ECO:0000256" key="9">
    <source>
        <dbReference type="RuleBase" id="RU004011"/>
    </source>
</evidence>
<keyword evidence="4 7" id="KW-0418">Kinase</keyword>
<evidence type="ECO:0000313" key="12">
    <source>
        <dbReference type="Proteomes" id="UP000178577"/>
    </source>
</evidence>
<evidence type="ECO:0000256" key="7">
    <source>
        <dbReference type="HAMAP-Rule" id="MF_00451"/>
    </source>
</evidence>
<feature type="domain" description="Nucleoside diphosphate kinase-like" evidence="10">
    <location>
        <begin position="1"/>
        <end position="138"/>
    </location>
</feature>
<evidence type="ECO:0000256" key="4">
    <source>
        <dbReference type="ARBA" id="ARBA00022777"/>
    </source>
</evidence>
<comment type="catalytic activity">
    <reaction evidence="7">
        <text>a ribonucleoside 5'-diphosphate + ATP = a ribonucleoside 5'-triphosphate + ADP</text>
        <dbReference type="Rhea" id="RHEA:18113"/>
        <dbReference type="ChEBI" id="CHEBI:30616"/>
        <dbReference type="ChEBI" id="CHEBI:57930"/>
        <dbReference type="ChEBI" id="CHEBI:61557"/>
        <dbReference type="ChEBI" id="CHEBI:456216"/>
        <dbReference type="EC" id="2.7.4.6"/>
    </reaction>
</comment>
<comment type="function">
    <text evidence="5">(Microbial infection) Catalyzes the phosphorylation of dZDP to dZTP, when the bacterium is infected by a phage that produces the substrate for the synthesis of dZTP (2- amino-2'-deoxyadenosine 5'-triphosphate), which is then used by the phage as a DNA polymerase substrate.</text>
</comment>
<dbReference type="GO" id="GO:0005524">
    <property type="term" value="F:ATP binding"/>
    <property type="evidence" value="ECO:0007669"/>
    <property type="project" value="UniProtKB-UniRule"/>
</dbReference>
<dbReference type="SUPFAM" id="SSF54919">
    <property type="entry name" value="Nucleoside diphosphate kinase, NDK"/>
    <property type="match status" value="1"/>
</dbReference>
<evidence type="ECO:0000259" key="10">
    <source>
        <dbReference type="SMART" id="SM00562"/>
    </source>
</evidence>
<name>A0A1F5GAC2_9BACT</name>
<feature type="binding site" evidence="7 8">
    <location>
        <position position="91"/>
    </location>
    <ligand>
        <name>ATP</name>
        <dbReference type="ChEBI" id="CHEBI:30616"/>
    </ligand>
</feature>
<dbReference type="Pfam" id="PF00334">
    <property type="entry name" value="NDK"/>
    <property type="match status" value="1"/>
</dbReference>
<proteinExistence type="inferred from homology"/>
<evidence type="ECO:0000256" key="5">
    <source>
        <dbReference type="ARBA" id="ARBA00024802"/>
    </source>
</evidence>
<dbReference type="EMBL" id="MFAY01000026">
    <property type="protein sequence ID" value="OGD88821.1"/>
    <property type="molecule type" value="Genomic_DNA"/>
</dbReference>
<dbReference type="CDD" id="cd04413">
    <property type="entry name" value="NDPk_I"/>
    <property type="match status" value="1"/>
</dbReference>
<comment type="caution">
    <text evidence="11">The sequence shown here is derived from an EMBL/GenBank/DDBJ whole genome shotgun (WGS) entry which is preliminary data.</text>
</comment>
<keyword evidence="7" id="KW-0547">Nucleotide-binding</keyword>
<dbReference type="GO" id="GO:0005737">
    <property type="term" value="C:cytoplasm"/>
    <property type="evidence" value="ECO:0007669"/>
    <property type="project" value="UniProtKB-SubCell"/>
</dbReference>
<gene>
    <name evidence="7" type="primary">ndk</name>
    <name evidence="11" type="ORF">A2693_02145</name>
</gene>
<dbReference type="GO" id="GO:0006228">
    <property type="term" value="P:UTP biosynthetic process"/>
    <property type="evidence" value="ECO:0007669"/>
    <property type="project" value="UniProtKB-UniRule"/>
</dbReference>
<dbReference type="GO" id="GO:0006183">
    <property type="term" value="P:GTP biosynthetic process"/>
    <property type="evidence" value="ECO:0007669"/>
    <property type="project" value="UniProtKB-UniRule"/>
</dbReference>
<evidence type="ECO:0000256" key="2">
    <source>
        <dbReference type="ARBA" id="ARBA00008142"/>
    </source>
</evidence>
<dbReference type="Gene3D" id="3.30.70.141">
    <property type="entry name" value="Nucleoside diphosphate kinase-like domain"/>
    <property type="match status" value="1"/>
</dbReference>
<keyword evidence="7" id="KW-0460">Magnesium</keyword>
<dbReference type="NCBIfam" id="NF001908">
    <property type="entry name" value="PRK00668.1"/>
    <property type="match status" value="1"/>
</dbReference>
<comment type="subunit">
    <text evidence="7">Homotetramer.</text>
</comment>
<feature type="binding site" evidence="7 8">
    <location>
        <position position="9"/>
    </location>
    <ligand>
        <name>ATP</name>
        <dbReference type="ChEBI" id="CHEBI:30616"/>
    </ligand>
</feature>
<dbReference type="InterPro" id="IPR001564">
    <property type="entry name" value="Nucleoside_diP_kinase"/>
</dbReference>
<keyword evidence="3 7" id="KW-0808">Transferase</keyword>
<comment type="function">
    <text evidence="7">Major role in the synthesis of nucleoside triphosphates other than ATP. The ATP gamma phosphate is transferred to the NDP beta phosphate via a ping-pong mechanism, using a phosphorylated active-site intermediate.</text>
</comment>